<reference evidence="2 3" key="1">
    <citation type="submission" date="2019-03" db="EMBL/GenBank/DDBJ databases">
        <title>Genomic Encyclopedia of Type Strains, Phase IV (KMG-IV): sequencing the most valuable type-strain genomes for metagenomic binning, comparative biology and taxonomic classification.</title>
        <authorList>
            <person name="Goeker M."/>
        </authorList>
    </citation>
    <scope>NUCLEOTIDE SEQUENCE [LARGE SCALE GENOMIC DNA]</scope>
    <source>
        <strain evidence="2 3">DSM 44496</strain>
    </source>
</reference>
<dbReference type="InterPro" id="IPR005097">
    <property type="entry name" value="Sacchrp_dh_NADP-bd"/>
</dbReference>
<dbReference type="PANTHER" id="PTHR43781">
    <property type="entry name" value="SACCHAROPINE DEHYDROGENASE"/>
    <property type="match status" value="1"/>
</dbReference>
<protein>
    <submittedName>
        <fullName evidence="2">Saccharopine dehydrogenase (NAD+, L-lysine-forming)</fullName>
    </submittedName>
</protein>
<keyword evidence="3" id="KW-1185">Reference proteome</keyword>
<evidence type="ECO:0000313" key="2">
    <source>
        <dbReference type="EMBL" id="TDP33050.1"/>
    </source>
</evidence>
<sequence>MSHLDGEPTVLIYGAYGYTGELVVAEALSRGLRPVISGRSAERVGEVAARHGLTARPFDLADTGNAAAQLADVDTVLHCAGPFVHTYEPMLAACLASGTNYLDVTGETQVFAAIYARHDDAVRAGITVIPGVGFDIVPTDHLVARLVGAVSDAVGADVAMISRGGFSRGTLRTAVDGIARGNLVRSGGELVAVPHAHRALTIDVGRGRPVGVASTPLGDVCSAGYGYGLTEVATFTAVPLSPVVRALSTPLRFVTASGAGRAVTDLVIDRIPVPDQTTRDATRSTGWARVYRADGSGLSLAVDVSNTYAFTARSMVHAAITLHARPAPPGAHTPANALGADFLLSIPGGDISWPFPEPRPA</sequence>
<dbReference type="Gene3D" id="3.40.50.720">
    <property type="entry name" value="NAD(P)-binding Rossmann-like Domain"/>
    <property type="match status" value="1"/>
</dbReference>
<name>A0A4R6P7E5_NOCIG</name>
<evidence type="ECO:0000259" key="1">
    <source>
        <dbReference type="Pfam" id="PF03435"/>
    </source>
</evidence>
<feature type="domain" description="Saccharopine dehydrogenase NADP binding" evidence="1">
    <location>
        <begin position="10"/>
        <end position="129"/>
    </location>
</feature>
<dbReference type="AlphaFoldDB" id="A0A4R6P7E5"/>
<dbReference type="InterPro" id="IPR036291">
    <property type="entry name" value="NAD(P)-bd_dom_sf"/>
</dbReference>
<dbReference type="SUPFAM" id="SSF51735">
    <property type="entry name" value="NAD(P)-binding Rossmann-fold domains"/>
    <property type="match status" value="1"/>
</dbReference>
<dbReference type="Proteomes" id="UP000295087">
    <property type="component" value="Unassembled WGS sequence"/>
</dbReference>
<proteinExistence type="predicted"/>
<gene>
    <name evidence="2" type="ORF">DFR75_105288</name>
</gene>
<dbReference type="EMBL" id="SNXK01000005">
    <property type="protein sequence ID" value="TDP33050.1"/>
    <property type="molecule type" value="Genomic_DNA"/>
</dbReference>
<accession>A0A4R6P7E5</accession>
<comment type="caution">
    <text evidence="2">The sequence shown here is derived from an EMBL/GenBank/DDBJ whole genome shotgun (WGS) entry which is preliminary data.</text>
</comment>
<dbReference type="RefSeq" id="WP_067489556.1">
    <property type="nucleotide sequence ID" value="NZ_SNXK01000005.1"/>
</dbReference>
<organism evidence="2 3">
    <name type="scientific">Nocardia ignorata</name>
    <dbReference type="NCBI Taxonomy" id="145285"/>
    <lineage>
        <taxon>Bacteria</taxon>
        <taxon>Bacillati</taxon>
        <taxon>Actinomycetota</taxon>
        <taxon>Actinomycetes</taxon>
        <taxon>Mycobacteriales</taxon>
        <taxon>Nocardiaceae</taxon>
        <taxon>Nocardia</taxon>
    </lineage>
</organism>
<evidence type="ECO:0000313" key="3">
    <source>
        <dbReference type="Proteomes" id="UP000295087"/>
    </source>
</evidence>
<dbReference type="Pfam" id="PF03435">
    <property type="entry name" value="Sacchrp_dh_NADP"/>
    <property type="match status" value="1"/>
</dbReference>
<dbReference type="PANTHER" id="PTHR43781:SF1">
    <property type="entry name" value="SACCHAROPINE DEHYDROGENASE"/>
    <property type="match status" value="1"/>
</dbReference>